<reference evidence="1 2" key="1">
    <citation type="submission" date="2012-05" db="EMBL/GenBank/DDBJ databases">
        <title>Finished chromosome of genome of Chamaesiphon sp. PCC 6605.</title>
        <authorList>
            <consortium name="US DOE Joint Genome Institute"/>
            <person name="Gugger M."/>
            <person name="Coursin T."/>
            <person name="Rippka R."/>
            <person name="Tandeau De Marsac N."/>
            <person name="Huntemann M."/>
            <person name="Wei C.-L."/>
            <person name="Han J."/>
            <person name="Detter J.C."/>
            <person name="Han C."/>
            <person name="Tapia R."/>
            <person name="Chen A."/>
            <person name="Kyrpides N."/>
            <person name="Mavromatis K."/>
            <person name="Markowitz V."/>
            <person name="Szeto E."/>
            <person name="Ivanova N."/>
            <person name="Pagani I."/>
            <person name="Pati A."/>
            <person name="Goodwin L."/>
            <person name="Nordberg H.P."/>
            <person name="Cantor M.N."/>
            <person name="Hua S.X."/>
            <person name="Woyke T."/>
            <person name="Kerfeld C.A."/>
        </authorList>
    </citation>
    <scope>NUCLEOTIDE SEQUENCE [LARGE SCALE GENOMIC DNA]</scope>
    <source>
        <strain evidence="2">ATCC 27169 / PCC 6605</strain>
    </source>
</reference>
<evidence type="ECO:0000313" key="2">
    <source>
        <dbReference type="Proteomes" id="UP000010366"/>
    </source>
</evidence>
<protein>
    <submittedName>
        <fullName evidence="1">Uncharacterized protein</fullName>
    </submittedName>
</protein>
<dbReference type="HOGENOM" id="CLU_3402769_0_0_3"/>
<sequence length="30" mass="3509">MTSKVLEQTALILYWVEDLPAPEEFKQQSN</sequence>
<name>K9UND1_CHAP6</name>
<dbReference type="KEGG" id="cmp:Cha6605_4789"/>
<dbReference type="EMBL" id="CP003600">
    <property type="protein sequence ID" value="AFY95704.1"/>
    <property type="molecule type" value="Genomic_DNA"/>
</dbReference>
<dbReference type="AlphaFoldDB" id="K9UND1"/>
<accession>K9UND1</accession>
<gene>
    <name evidence="1" type="ORF">Cha6605_4789</name>
</gene>
<organism evidence="1 2">
    <name type="scientific">Chamaesiphon minutus (strain ATCC 27169 / PCC 6605)</name>
    <dbReference type="NCBI Taxonomy" id="1173020"/>
    <lineage>
        <taxon>Bacteria</taxon>
        <taxon>Bacillati</taxon>
        <taxon>Cyanobacteriota</taxon>
        <taxon>Cyanophyceae</taxon>
        <taxon>Gomontiellales</taxon>
        <taxon>Chamaesiphonaceae</taxon>
        <taxon>Chamaesiphon</taxon>
    </lineage>
</organism>
<proteinExistence type="predicted"/>
<dbReference type="Proteomes" id="UP000010366">
    <property type="component" value="Chromosome"/>
</dbReference>
<evidence type="ECO:0000313" key="1">
    <source>
        <dbReference type="EMBL" id="AFY95704.1"/>
    </source>
</evidence>
<keyword evidence="2" id="KW-1185">Reference proteome</keyword>